<protein>
    <submittedName>
        <fullName evidence="3">Uncharacterized protein</fullName>
    </submittedName>
</protein>
<dbReference type="EMBL" id="CP003364">
    <property type="protein sequence ID" value="AGA26684.1"/>
    <property type="molecule type" value="Genomic_DNA"/>
</dbReference>
<reference evidence="3 4" key="1">
    <citation type="submission" date="2012-02" db="EMBL/GenBank/DDBJ databases">
        <title>Complete sequence of chromosome of Singulisphaera acidiphila DSM 18658.</title>
        <authorList>
            <consortium name="US DOE Joint Genome Institute (JGI-PGF)"/>
            <person name="Lucas S."/>
            <person name="Copeland A."/>
            <person name="Lapidus A."/>
            <person name="Glavina del Rio T."/>
            <person name="Dalin E."/>
            <person name="Tice H."/>
            <person name="Bruce D."/>
            <person name="Goodwin L."/>
            <person name="Pitluck S."/>
            <person name="Peters L."/>
            <person name="Ovchinnikova G."/>
            <person name="Chertkov O."/>
            <person name="Kyrpides N."/>
            <person name="Mavromatis K."/>
            <person name="Ivanova N."/>
            <person name="Brettin T."/>
            <person name="Detter J.C."/>
            <person name="Han C."/>
            <person name="Larimer F."/>
            <person name="Land M."/>
            <person name="Hauser L."/>
            <person name="Markowitz V."/>
            <person name="Cheng J.-F."/>
            <person name="Hugenholtz P."/>
            <person name="Woyke T."/>
            <person name="Wu D."/>
            <person name="Tindall B."/>
            <person name="Pomrenke H."/>
            <person name="Brambilla E."/>
            <person name="Klenk H.-P."/>
            <person name="Eisen J.A."/>
        </authorList>
    </citation>
    <scope>NUCLEOTIDE SEQUENCE [LARGE SCALE GENOMIC DNA]</scope>
    <source>
        <strain evidence="4">ATCC BAA-1392 / DSM 18658 / VKM B-2454 / MOB10</strain>
    </source>
</reference>
<feature type="region of interest" description="Disordered" evidence="2">
    <location>
        <begin position="181"/>
        <end position="222"/>
    </location>
</feature>
<keyword evidence="1" id="KW-0175">Coiled coil</keyword>
<proteinExistence type="predicted"/>
<dbReference type="KEGG" id="saci:Sinac_2372"/>
<evidence type="ECO:0000256" key="2">
    <source>
        <dbReference type="SAM" id="MobiDB-lite"/>
    </source>
</evidence>
<evidence type="ECO:0000256" key="1">
    <source>
        <dbReference type="SAM" id="Coils"/>
    </source>
</evidence>
<dbReference type="HOGENOM" id="CLU_1244639_0_0_0"/>
<gene>
    <name evidence="3" type="ordered locus">Sinac_2372</name>
</gene>
<sequence length="222" mass="25251">MSEHVLISCNQCQRGLRVRVNYLGQSVGCNHCGHLFVAEVREDGKSAAFGMPSTSVRFVRSDPAEPPKTSKVHDQGLQQLKKDQLRLKSENDRLASRLAAANSQRLSLQLRVEDLESQLRQAHEHVQLIQDELAACEVGRSELNRLRIESFALREKAVHALRLEDELQSLQQFVEERRAESEEKLARATRERDQAVSELAKVKQGRDRALNEHDRVTPCEQV</sequence>
<feature type="coiled-coil region" evidence="1">
    <location>
        <begin position="77"/>
        <end position="132"/>
    </location>
</feature>
<organism evidence="3 4">
    <name type="scientific">Singulisphaera acidiphila (strain ATCC BAA-1392 / DSM 18658 / VKM B-2454 / MOB10)</name>
    <dbReference type="NCBI Taxonomy" id="886293"/>
    <lineage>
        <taxon>Bacteria</taxon>
        <taxon>Pseudomonadati</taxon>
        <taxon>Planctomycetota</taxon>
        <taxon>Planctomycetia</taxon>
        <taxon>Isosphaerales</taxon>
        <taxon>Isosphaeraceae</taxon>
        <taxon>Singulisphaera</taxon>
    </lineage>
</organism>
<name>L0DBC6_SINAD</name>
<dbReference type="AlphaFoldDB" id="L0DBC6"/>
<dbReference type="Proteomes" id="UP000010798">
    <property type="component" value="Chromosome"/>
</dbReference>
<evidence type="ECO:0000313" key="3">
    <source>
        <dbReference type="EMBL" id="AGA26684.1"/>
    </source>
</evidence>
<accession>L0DBC6</accession>
<evidence type="ECO:0000313" key="4">
    <source>
        <dbReference type="Proteomes" id="UP000010798"/>
    </source>
</evidence>
<keyword evidence="4" id="KW-1185">Reference proteome</keyword>